<dbReference type="OMA" id="IQTWATH"/>
<evidence type="ECO:0000256" key="3">
    <source>
        <dbReference type="ARBA" id="ARBA00023015"/>
    </source>
</evidence>
<evidence type="ECO:0000313" key="9">
    <source>
        <dbReference type="EMBL" id="OJI86668.1"/>
    </source>
</evidence>
<dbReference type="Pfam" id="PF00172">
    <property type="entry name" value="Zn_clus"/>
    <property type="match status" value="1"/>
</dbReference>
<dbReference type="EMBL" id="KV878187">
    <property type="protein sequence ID" value="OJI86668.1"/>
    <property type="molecule type" value="Genomic_DNA"/>
</dbReference>
<keyword evidence="3" id="KW-0805">Transcription regulation</keyword>
<dbReference type="PROSITE" id="PS50048">
    <property type="entry name" value="ZN2_CY6_FUNGAL_2"/>
    <property type="match status" value="1"/>
</dbReference>
<evidence type="ECO:0000256" key="4">
    <source>
        <dbReference type="ARBA" id="ARBA00023125"/>
    </source>
</evidence>
<reference evidence="10" key="1">
    <citation type="journal article" date="2017" name="Genome Biol.">
        <title>Comparative genomics reveals high biological diversity and specific adaptations in the industrially and medically important fungal genus Aspergillus.</title>
        <authorList>
            <person name="de Vries R.P."/>
            <person name="Riley R."/>
            <person name="Wiebenga A."/>
            <person name="Aguilar-Osorio G."/>
            <person name="Amillis S."/>
            <person name="Uchima C.A."/>
            <person name="Anderluh G."/>
            <person name="Asadollahi M."/>
            <person name="Askin M."/>
            <person name="Barry K."/>
            <person name="Battaglia E."/>
            <person name="Bayram O."/>
            <person name="Benocci T."/>
            <person name="Braus-Stromeyer S.A."/>
            <person name="Caldana C."/>
            <person name="Canovas D."/>
            <person name="Cerqueira G.C."/>
            <person name="Chen F."/>
            <person name="Chen W."/>
            <person name="Choi C."/>
            <person name="Clum A."/>
            <person name="Dos Santos R.A."/>
            <person name="Damasio A.R."/>
            <person name="Diallinas G."/>
            <person name="Emri T."/>
            <person name="Fekete E."/>
            <person name="Flipphi M."/>
            <person name="Freyberg S."/>
            <person name="Gallo A."/>
            <person name="Gournas C."/>
            <person name="Habgood R."/>
            <person name="Hainaut M."/>
            <person name="Harispe M.L."/>
            <person name="Henrissat B."/>
            <person name="Hilden K.S."/>
            <person name="Hope R."/>
            <person name="Hossain A."/>
            <person name="Karabika E."/>
            <person name="Karaffa L."/>
            <person name="Karanyi Z."/>
            <person name="Krasevec N."/>
            <person name="Kuo A."/>
            <person name="Kusch H."/>
            <person name="LaButti K."/>
            <person name="Lagendijk E.L."/>
            <person name="Lapidus A."/>
            <person name="Levasseur A."/>
            <person name="Lindquist E."/>
            <person name="Lipzen A."/>
            <person name="Logrieco A.F."/>
            <person name="MacCabe A."/>
            <person name="Maekelae M.R."/>
            <person name="Malavazi I."/>
            <person name="Melin P."/>
            <person name="Meyer V."/>
            <person name="Mielnichuk N."/>
            <person name="Miskei M."/>
            <person name="Molnar A.P."/>
            <person name="Mule G."/>
            <person name="Ngan C.Y."/>
            <person name="Orejas M."/>
            <person name="Orosz E."/>
            <person name="Ouedraogo J.P."/>
            <person name="Overkamp K.M."/>
            <person name="Park H.-S."/>
            <person name="Perrone G."/>
            <person name="Piumi F."/>
            <person name="Punt P.J."/>
            <person name="Ram A.F."/>
            <person name="Ramon A."/>
            <person name="Rauscher S."/>
            <person name="Record E."/>
            <person name="Riano-Pachon D.M."/>
            <person name="Robert V."/>
            <person name="Roehrig J."/>
            <person name="Ruller R."/>
            <person name="Salamov A."/>
            <person name="Salih N.S."/>
            <person name="Samson R.A."/>
            <person name="Sandor E."/>
            <person name="Sanguinetti M."/>
            <person name="Schuetze T."/>
            <person name="Sepcic K."/>
            <person name="Shelest E."/>
            <person name="Sherlock G."/>
            <person name="Sophianopoulou V."/>
            <person name="Squina F.M."/>
            <person name="Sun H."/>
            <person name="Susca A."/>
            <person name="Todd R.B."/>
            <person name="Tsang A."/>
            <person name="Unkles S.E."/>
            <person name="van de Wiele N."/>
            <person name="van Rossen-Uffink D."/>
            <person name="Oliveira J.V."/>
            <person name="Vesth T.C."/>
            <person name="Visser J."/>
            <person name="Yu J.-H."/>
            <person name="Zhou M."/>
            <person name="Andersen M.R."/>
            <person name="Archer D.B."/>
            <person name="Baker S.E."/>
            <person name="Benoit I."/>
            <person name="Brakhage A.A."/>
            <person name="Braus G.H."/>
            <person name="Fischer R."/>
            <person name="Frisvad J.C."/>
            <person name="Goldman G.H."/>
            <person name="Houbraken J."/>
            <person name="Oakley B."/>
            <person name="Pocsi I."/>
            <person name="Scazzocchio C."/>
            <person name="Seiboth B."/>
            <person name="vanKuyk P.A."/>
            <person name="Wortman J."/>
            <person name="Dyer P.S."/>
            <person name="Grigoriev I.V."/>
        </authorList>
    </citation>
    <scope>NUCLEOTIDE SEQUENCE [LARGE SCALE GENOMIC DNA]</scope>
    <source>
        <strain evidence="10">CBS 134.48</strain>
    </source>
</reference>
<dbReference type="GO" id="GO:0006351">
    <property type="term" value="P:DNA-templated transcription"/>
    <property type="evidence" value="ECO:0007669"/>
    <property type="project" value="InterPro"/>
</dbReference>
<evidence type="ECO:0000256" key="6">
    <source>
        <dbReference type="ARBA" id="ARBA00023242"/>
    </source>
</evidence>
<feature type="domain" description="Zn(2)-C6 fungal-type" evidence="8">
    <location>
        <begin position="23"/>
        <end position="53"/>
    </location>
</feature>
<dbReference type="InterPro" id="IPR001138">
    <property type="entry name" value="Zn2Cys6_DnaBD"/>
</dbReference>
<dbReference type="PROSITE" id="PS00463">
    <property type="entry name" value="ZN2_CY6_FUNGAL_1"/>
    <property type="match status" value="1"/>
</dbReference>
<dbReference type="PANTHER" id="PTHR46910:SF3">
    <property type="entry name" value="HALOTOLERANCE PROTEIN 9-RELATED"/>
    <property type="match status" value="1"/>
</dbReference>
<accession>A0A1L9NBK6</accession>
<dbReference type="GO" id="GO:0009893">
    <property type="term" value="P:positive regulation of metabolic process"/>
    <property type="evidence" value="ECO:0007669"/>
    <property type="project" value="UniProtKB-ARBA"/>
</dbReference>
<dbReference type="GO" id="GO:0000981">
    <property type="term" value="F:DNA-binding transcription factor activity, RNA polymerase II-specific"/>
    <property type="evidence" value="ECO:0007669"/>
    <property type="project" value="InterPro"/>
</dbReference>
<dbReference type="AlphaFoldDB" id="A0A1L9NBK6"/>
<dbReference type="Pfam" id="PF04082">
    <property type="entry name" value="Fungal_trans"/>
    <property type="match status" value="1"/>
</dbReference>
<dbReference type="GO" id="GO:0003677">
    <property type="term" value="F:DNA binding"/>
    <property type="evidence" value="ECO:0007669"/>
    <property type="project" value="UniProtKB-KW"/>
</dbReference>
<dbReference type="SMART" id="SM00066">
    <property type="entry name" value="GAL4"/>
    <property type="match status" value="1"/>
</dbReference>
<dbReference type="GO" id="GO:0008270">
    <property type="term" value="F:zinc ion binding"/>
    <property type="evidence" value="ECO:0007669"/>
    <property type="project" value="InterPro"/>
</dbReference>
<feature type="compositionally biased region" description="Polar residues" evidence="7">
    <location>
        <begin position="1"/>
        <end position="10"/>
    </location>
</feature>
<dbReference type="VEuPathDB" id="FungiDB:ASPTUDRAFT_39623"/>
<dbReference type="SMART" id="SM00906">
    <property type="entry name" value="Fungal_trans"/>
    <property type="match status" value="1"/>
</dbReference>
<dbReference type="CDD" id="cd00067">
    <property type="entry name" value="GAL4"/>
    <property type="match status" value="1"/>
</dbReference>
<evidence type="ECO:0000256" key="5">
    <source>
        <dbReference type="ARBA" id="ARBA00023163"/>
    </source>
</evidence>
<proteinExistence type="predicted"/>
<gene>
    <name evidence="9" type="ORF">ASPTUDRAFT_39623</name>
</gene>
<protein>
    <recommendedName>
        <fullName evidence="8">Zn(2)-C6 fungal-type domain-containing protein</fullName>
    </recommendedName>
</protein>
<sequence length="671" mass="76199">MASPGKTATMSGRPHRRRRTEVACSECRYRKLKCEGTRPVCARCQHRRRECRYQQPTESGIRRPKAKRDKQDLARRIEMLEDKVGHGTGSQTHSPGSSVGKIVSEDTSVDELATLAFSETSLGHVYFGSSSNYAMFRHISNAFAESALLHLTLSSHASTTLQSCSLSEENPKSAREKLSLVKQFSVSLEDIHALPSRDDVLYLIGRFSTTIGAILPYVSCGTLLDIYEKALLERPPRFQRGFLALLNVVWAHASASLQLPGAEVFYSHCAGLLNQQALERPTFELVQTLLLKSLYEQNHQRSTLSYTTHTNCVRAALQMGFHCASVRDAHGHTPDSLHRRLWLVIVYNDRIMGLTQGRPFLLPYSIGKTCELEQPAIPGNISSLYLFHLTFSNTVLDGIIEALYDQNLDSGQSLDLQTAINKRDILHFQLEQWADSLPECISLLPSEELLKQSAVPDARWAVRVLLCIQYHRLKLTMDFPLMMKLLEPDSIKSLGNRTRKIIQRGCSQILQDDWLAIQEVQRLISHISTLQGFIDMYASWYTCNYTIFTAILHCLALFLIRQQYPLDSEPTPTQIRQEIEACLRTMRNISRGSIVNQKADYCIQRLLVVFDALVNEPQEHTRNPLDTLTTDFIFQHIKLPTEEFLNQCSRHEESEQAQLFLDIFSSIPLCE</sequence>
<dbReference type="InterPro" id="IPR036864">
    <property type="entry name" value="Zn2-C6_fun-type_DNA-bd_sf"/>
</dbReference>
<dbReference type="InterPro" id="IPR050987">
    <property type="entry name" value="AtrR-like"/>
</dbReference>
<name>A0A1L9NBK6_ASPTC</name>
<dbReference type="InterPro" id="IPR007219">
    <property type="entry name" value="XnlR_reg_dom"/>
</dbReference>
<comment type="subcellular location">
    <subcellularLocation>
        <location evidence="1">Nucleus</location>
    </subcellularLocation>
</comment>
<evidence type="ECO:0000256" key="7">
    <source>
        <dbReference type="SAM" id="MobiDB-lite"/>
    </source>
</evidence>
<evidence type="ECO:0000256" key="1">
    <source>
        <dbReference type="ARBA" id="ARBA00004123"/>
    </source>
</evidence>
<organism evidence="9 10">
    <name type="scientific">Aspergillus tubingensis (strain CBS 134.48)</name>
    <dbReference type="NCBI Taxonomy" id="767770"/>
    <lineage>
        <taxon>Eukaryota</taxon>
        <taxon>Fungi</taxon>
        <taxon>Dikarya</taxon>
        <taxon>Ascomycota</taxon>
        <taxon>Pezizomycotina</taxon>
        <taxon>Eurotiomycetes</taxon>
        <taxon>Eurotiomycetidae</taxon>
        <taxon>Eurotiales</taxon>
        <taxon>Aspergillaceae</taxon>
        <taxon>Aspergillus</taxon>
        <taxon>Aspergillus subgen. Circumdati</taxon>
    </lineage>
</organism>
<keyword evidence="10" id="KW-1185">Reference proteome</keyword>
<dbReference type="Gene3D" id="4.10.240.10">
    <property type="entry name" value="Zn(2)-C6 fungal-type DNA-binding domain"/>
    <property type="match status" value="1"/>
</dbReference>
<keyword evidence="4" id="KW-0238">DNA-binding</keyword>
<evidence type="ECO:0000313" key="10">
    <source>
        <dbReference type="Proteomes" id="UP000184304"/>
    </source>
</evidence>
<dbReference type="PANTHER" id="PTHR46910">
    <property type="entry name" value="TRANSCRIPTION FACTOR PDR1"/>
    <property type="match status" value="1"/>
</dbReference>
<dbReference type="CDD" id="cd12148">
    <property type="entry name" value="fungal_TF_MHR"/>
    <property type="match status" value="1"/>
</dbReference>
<keyword evidence="6" id="KW-0539">Nucleus</keyword>
<keyword evidence="2" id="KW-0479">Metal-binding</keyword>
<feature type="region of interest" description="Disordered" evidence="7">
    <location>
        <begin position="1"/>
        <end position="20"/>
    </location>
</feature>
<dbReference type="OrthoDB" id="3364175at2759"/>
<dbReference type="Proteomes" id="UP000184304">
    <property type="component" value="Unassembled WGS sequence"/>
</dbReference>
<evidence type="ECO:0000259" key="8">
    <source>
        <dbReference type="PROSITE" id="PS50048"/>
    </source>
</evidence>
<keyword evidence="5" id="KW-0804">Transcription</keyword>
<evidence type="ECO:0000256" key="2">
    <source>
        <dbReference type="ARBA" id="ARBA00022723"/>
    </source>
</evidence>
<dbReference type="GO" id="GO:0005634">
    <property type="term" value="C:nucleus"/>
    <property type="evidence" value="ECO:0007669"/>
    <property type="project" value="UniProtKB-SubCell"/>
</dbReference>
<dbReference type="SUPFAM" id="SSF57701">
    <property type="entry name" value="Zn2/Cys6 DNA-binding domain"/>
    <property type="match status" value="1"/>
</dbReference>